<dbReference type="InterPro" id="IPR052354">
    <property type="entry name" value="Cell_Wall_Dynamics_Protein"/>
</dbReference>
<reference evidence="3 4" key="1">
    <citation type="submission" date="2016-10" db="EMBL/GenBank/DDBJ databases">
        <title>Comparative genome analysis of multiple Pseudomonas spp. focuses on biocontrol and plant growth promoting traits.</title>
        <authorList>
            <person name="Tao X.-Y."/>
            <person name="Taylor C.G."/>
        </authorList>
    </citation>
    <scope>NUCLEOTIDE SEQUENCE [LARGE SCALE GENOMIC DNA]</scope>
    <source>
        <strain evidence="3 4">36G2</strain>
    </source>
</reference>
<evidence type="ECO:0000313" key="3">
    <source>
        <dbReference type="EMBL" id="ROO11304.1"/>
    </source>
</evidence>
<dbReference type="InterPro" id="IPR018247">
    <property type="entry name" value="EF_Hand_1_Ca_BS"/>
</dbReference>
<protein>
    <recommendedName>
        <fullName evidence="2">EF-hand domain-containing protein</fullName>
    </recommendedName>
</protein>
<sequence length="882" mass="98804">MSFQYPFRKSDGKQFNDSNEVYKALEAEKSGHYLLGSNKFWHGGIHISELSAPQSIRDQPIQCMADGVVVAYRLNDKYLTSRFGQDKPAKPATESTPAVEQKKAPELEYSNSFCLVRHDYKSPLNPEVGGNKDKFNTLTFYSLYMHLLPFNSYPLAPEETPKAKVKMIVGDFQGHSSVPWELGNEPQGKIAKNTELEIQDQKTNEGKTYAKGRILAGKVTKNGSTTKGVGDEIWFAYKENGESYKNSKGDSIYVETPIPERTRPGYWKGQVEGHVKGPGLPLFNAPAVLENDSAAGPPKGSATLCADSVVQFDSGKVINLMVGNTKRSMAECVFVPGVISSATGLKGGGSVPDIFWACVDDPNLYWHSVTPLDFNKVETVKTSIKAGDPIGYFGLNQTVSGPNGGVNSKRSVHVEIFSADPKITDFLDNKAQLKIGKQFLYVPKGTELRLKSPLVGTLNLKEEHHVELNKAKIFKDTEEWYDLTLVENGQAVSGLFKKQGAPIITQHDWAKLGFKIVKEENSEADGFLDPDNLPDFFKEIYAKIDRDGNGNVTADELSDAQKNPDLRERWSRVIALHPTEWKDESASPKWSRLKDVLKDSLDNLNHESERIDNLVFWNDLPAIEKNALSNGMIYHFHPVEFIANAKAQSSMIITLTMLKAIFKSADDPSQLQLLADELNPRLSEYKLDTPLRLSHFFAQVRVEVGDSYALVESLKYRPQVLINNFAYFKNRPDEADLYGFKPNVQSANQVEIANRAYNGVTGNSDLGNGNIASGDGWKYRGRGLKQLTGRYNYNDFTNKYPGLWPGENLNFINNPALLEQPKYAARSAVYFWLKNELYNIADKGDSESYVNDITKVINLHTGSYAERRAQFTRIWENEKIFR</sequence>
<dbReference type="Gene3D" id="1.10.530.10">
    <property type="match status" value="1"/>
</dbReference>
<name>A0A423P9F2_PSEFL</name>
<dbReference type="PROSITE" id="PS50222">
    <property type="entry name" value="EF_HAND_2"/>
    <property type="match status" value="1"/>
</dbReference>
<evidence type="ECO:0000256" key="1">
    <source>
        <dbReference type="SAM" id="MobiDB-lite"/>
    </source>
</evidence>
<dbReference type="PROSITE" id="PS00018">
    <property type="entry name" value="EF_HAND_1"/>
    <property type="match status" value="1"/>
</dbReference>
<dbReference type="InterPro" id="IPR002048">
    <property type="entry name" value="EF_hand_dom"/>
</dbReference>
<dbReference type="PANTHER" id="PTHR34408:SF1">
    <property type="entry name" value="GLYCOSYL HYDROLASE FAMILY 19 DOMAIN-CONTAINING PROTEIN HI_1415"/>
    <property type="match status" value="1"/>
</dbReference>
<evidence type="ECO:0000313" key="4">
    <source>
        <dbReference type="Proteomes" id="UP000283619"/>
    </source>
</evidence>
<feature type="domain" description="EF-hand" evidence="2">
    <location>
        <begin position="532"/>
        <end position="567"/>
    </location>
</feature>
<evidence type="ECO:0000259" key="2">
    <source>
        <dbReference type="PROSITE" id="PS50222"/>
    </source>
</evidence>
<dbReference type="EMBL" id="MOBZ01000006">
    <property type="protein sequence ID" value="ROO11304.1"/>
    <property type="molecule type" value="Genomic_DNA"/>
</dbReference>
<dbReference type="AlphaFoldDB" id="A0A423P9F2"/>
<dbReference type="SUPFAM" id="SSF53955">
    <property type="entry name" value="Lysozyme-like"/>
    <property type="match status" value="1"/>
</dbReference>
<gene>
    <name evidence="3" type="ORF">BK673_08620</name>
</gene>
<dbReference type="PANTHER" id="PTHR34408">
    <property type="entry name" value="FAMILY PROTEIN, PUTATIVE-RELATED"/>
    <property type="match status" value="1"/>
</dbReference>
<comment type="caution">
    <text evidence="3">The sequence shown here is derived from an EMBL/GenBank/DDBJ whole genome shotgun (WGS) entry which is preliminary data.</text>
</comment>
<organism evidence="3 4">
    <name type="scientific">Pseudomonas fluorescens</name>
    <dbReference type="NCBI Taxonomy" id="294"/>
    <lineage>
        <taxon>Bacteria</taxon>
        <taxon>Pseudomonadati</taxon>
        <taxon>Pseudomonadota</taxon>
        <taxon>Gammaproteobacteria</taxon>
        <taxon>Pseudomonadales</taxon>
        <taxon>Pseudomonadaceae</taxon>
        <taxon>Pseudomonas</taxon>
    </lineage>
</organism>
<accession>A0A423P9F2</accession>
<dbReference type="GO" id="GO:0005509">
    <property type="term" value="F:calcium ion binding"/>
    <property type="evidence" value="ECO:0007669"/>
    <property type="project" value="InterPro"/>
</dbReference>
<dbReference type="Proteomes" id="UP000283619">
    <property type="component" value="Unassembled WGS sequence"/>
</dbReference>
<feature type="region of interest" description="Disordered" evidence="1">
    <location>
        <begin position="83"/>
        <end position="103"/>
    </location>
</feature>
<dbReference type="InterPro" id="IPR023346">
    <property type="entry name" value="Lysozyme-like_dom_sf"/>
</dbReference>
<proteinExistence type="predicted"/>